<evidence type="ECO:0000256" key="5">
    <source>
        <dbReference type="ARBA" id="ARBA00023004"/>
    </source>
</evidence>
<accession>F8NWE5</accession>
<protein>
    <recommendedName>
        <fullName evidence="10">Cytochrome P450</fullName>
    </recommendedName>
</protein>
<dbReference type="GO" id="GO:0016705">
    <property type="term" value="F:oxidoreductase activity, acting on paired donors, with incorporation or reduction of molecular oxygen"/>
    <property type="evidence" value="ECO:0007669"/>
    <property type="project" value="InterPro"/>
</dbReference>
<proteinExistence type="inferred from homology"/>
<evidence type="ECO:0008006" key="10">
    <source>
        <dbReference type="Google" id="ProtNLM"/>
    </source>
</evidence>
<dbReference type="PRINTS" id="PR00463">
    <property type="entry name" value="EP450I"/>
</dbReference>
<dbReference type="GO" id="GO:0005506">
    <property type="term" value="F:iron ion binding"/>
    <property type="evidence" value="ECO:0007669"/>
    <property type="project" value="InterPro"/>
</dbReference>
<evidence type="ECO:0000256" key="3">
    <source>
        <dbReference type="ARBA" id="ARBA00022723"/>
    </source>
</evidence>
<dbReference type="HOGENOM" id="CLU_001570_25_0_1"/>
<gene>
    <name evidence="9" type="ORF">SERLADRAFT_449120</name>
</gene>
<organism>
    <name type="scientific">Serpula lacrymans var. lacrymans (strain S7.9)</name>
    <name type="common">Dry rot fungus</name>
    <dbReference type="NCBI Taxonomy" id="578457"/>
    <lineage>
        <taxon>Eukaryota</taxon>
        <taxon>Fungi</taxon>
        <taxon>Dikarya</taxon>
        <taxon>Basidiomycota</taxon>
        <taxon>Agaricomycotina</taxon>
        <taxon>Agaricomycetes</taxon>
        <taxon>Agaricomycetidae</taxon>
        <taxon>Boletales</taxon>
        <taxon>Coniophorineae</taxon>
        <taxon>Serpulaceae</taxon>
        <taxon>Serpula</taxon>
    </lineage>
</organism>
<keyword evidence="6 8" id="KW-0503">Monooxygenase</keyword>
<feature type="binding site" description="axial binding residue" evidence="7">
    <location>
        <position position="501"/>
    </location>
    <ligand>
        <name>heme</name>
        <dbReference type="ChEBI" id="CHEBI:30413"/>
    </ligand>
    <ligandPart>
        <name>Fe</name>
        <dbReference type="ChEBI" id="CHEBI:18248"/>
    </ligandPart>
</feature>
<dbReference type="GO" id="GO:0004497">
    <property type="term" value="F:monooxygenase activity"/>
    <property type="evidence" value="ECO:0007669"/>
    <property type="project" value="UniProtKB-KW"/>
</dbReference>
<keyword evidence="4 8" id="KW-0560">Oxidoreductase</keyword>
<dbReference type="PROSITE" id="PS00086">
    <property type="entry name" value="CYTOCHROME_P450"/>
    <property type="match status" value="1"/>
</dbReference>
<dbReference type="InterPro" id="IPR036396">
    <property type="entry name" value="Cyt_P450_sf"/>
</dbReference>
<dbReference type="EMBL" id="GL945434">
    <property type="protein sequence ID" value="EGO24349.1"/>
    <property type="molecule type" value="Genomic_DNA"/>
</dbReference>
<comment type="similarity">
    <text evidence="1 8">Belongs to the cytochrome P450 family.</text>
</comment>
<dbReference type="Proteomes" id="UP000008064">
    <property type="component" value="Unassembled WGS sequence"/>
</dbReference>
<name>F8NWE5_SERL9</name>
<dbReference type="PRINTS" id="PR00385">
    <property type="entry name" value="P450"/>
</dbReference>
<evidence type="ECO:0000313" key="9">
    <source>
        <dbReference type="EMBL" id="EGO24349.1"/>
    </source>
</evidence>
<evidence type="ECO:0000256" key="7">
    <source>
        <dbReference type="PIRSR" id="PIRSR602401-1"/>
    </source>
</evidence>
<evidence type="ECO:0000256" key="2">
    <source>
        <dbReference type="ARBA" id="ARBA00022617"/>
    </source>
</evidence>
<dbReference type="InterPro" id="IPR050196">
    <property type="entry name" value="Cytochrome_P450_Monoox"/>
</dbReference>
<dbReference type="PANTHER" id="PTHR24291">
    <property type="entry name" value="CYTOCHROME P450 FAMILY 4"/>
    <property type="match status" value="1"/>
</dbReference>
<dbReference type="GO" id="GO:0020037">
    <property type="term" value="F:heme binding"/>
    <property type="evidence" value="ECO:0007669"/>
    <property type="project" value="InterPro"/>
</dbReference>
<dbReference type="KEGG" id="sla:SERLADRAFT_449120"/>
<reference evidence="9" key="1">
    <citation type="submission" date="2011-04" db="EMBL/GenBank/DDBJ databases">
        <title>Evolution of plant cell wall degrading machinery underlies the functional diversity of forest fungi.</title>
        <authorList>
            <consortium name="US DOE Joint Genome Institute (JGI-PGF)"/>
            <person name="Eastwood D.C."/>
            <person name="Floudas D."/>
            <person name="Binder M."/>
            <person name="Majcherczyk A."/>
            <person name="Schneider P."/>
            <person name="Aerts A."/>
            <person name="Asiegbu F.O."/>
            <person name="Baker S.E."/>
            <person name="Barry K."/>
            <person name="Bendiksby M."/>
            <person name="Blumentritt M."/>
            <person name="Coutinho P.M."/>
            <person name="Cullen D."/>
            <person name="Cullen D."/>
            <person name="Gathman A."/>
            <person name="Goodell B."/>
            <person name="Henrissat B."/>
            <person name="Ihrmark K."/>
            <person name="Kauserud H."/>
            <person name="Kohler A."/>
            <person name="LaButti K."/>
            <person name="Lapidus A."/>
            <person name="Lavin J.L."/>
            <person name="Lee Y.-H."/>
            <person name="Lindquist E."/>
            <person name="Lilly W."/>
            <person name="Lucas S."/>
            <person name="Morin E."/>
            <person name="Murat C."/>
            <person name="Oguiza J.A."/>
            <person name="Park J."/>
            <person name="Pisabarro A.G."/>
            <person name="Riley R."/>
            <person name="Rosling A."/>
            <person name="Salamov A."/>
            <person name="Schmidt O."/>
            <person name="Schmutz J."/>
            <person name="Skrede I."/>
            <person name="Stenlid J."/>
            <person name="Wiebenga A."/>
            <person name="Xie X."/>
            <person name="Kues U."/>
            <person name="Hibbett D.S."/>
            <person name="Hoffmeister D."/>
            <person name="Hogberg N."/>
            <person name="Martin F."/>
            <person name="Grigoriev I.V."/>
            <person name="Watkinson S.C."/>
        </authorList>
    </citation>
    <scope>NUCLEOTIDE SEQUENCE</scope>
    <source>
        <strain evidence="9">S7.9</strain>
    </source>
</reference>
<keyword evidence="2 7" id="KW-0349">Heme</keyword>
<dbReference type="Gene3D" id="1.10.630.10">
    <property type="entry name" value="Cytochrome P450"/>
    <property type="match status" value="1"/>
</dbReference>
<dbReference type="SUPFAM" id="SSF48264">
    <property type="entry name" value="Cytochrome P450"/>
    <property type="match status" value="1"/>
</dbReference>
<dbReference type="AlphaFoldDB" id="F8NWE5"/>
<dbReference type="InterPro" id="IPR017972">
    <property type="entry name" value="Cyt_P450_CS"/>
</dbReference>
<dbReference type="RefSeq" id="XP_007318368.1">
    <property type="nucleotide sequence ID" value="XM_007318306.1"/>
</dbReference>
<evidence type="ECO:0000256" key="6">
    <source>
        <dbReference type="ARBA" id="ARBA00023033"/>
    </source>
</evidence>
<keyword evidence="5 7" id="KW-0408">Iron</keyword>
<evidence type="ECO:0000256" key="1">
    <source>
        <dbReference type="ARBA" id="ARBA00010617"/>
    </source>
</evidence>
<dbReference type="InterPro" id="IPR001128">
    <property type="entry name" value="Cyt_P450"/>
</dbReference>
<dbReference type="GeneID" id="18816529"/>
<dbReference type="PANTHER" id="PTHR24291:SF50">
    <property type="entry name" value="BIFUNCTIONAL ALBAFLAVENONE MONOOXYGENASE_TERPENE SYNTHASE"/>
    <property type="match status" value="1"/>
</dbReference>
<evidence type="ECO:0000256" key="4">
    <source>
        <dbReference type="ARBA" id="ARBA00023002"/>
    </source>
</evidence>
<dbReference type="Pfam" id="PF00067">
    <property type="entry name" value="p450"/>
    <property type="match status" value="2"/>
</dbReference>
<evidence type="ECO:0000256" key="8">
    <source>
        <dbReference type="RuleBase" id="RU000461"/>
    </source>
</evidence>
<sequence length="562" mass="63861">MEAVSITNASLAVLSVWVISRVVKLINGLKDVGYLPGLRVPFQPLCIPGVVFPSSKRWNPGLLFTWDWRKDLYKPFNGEIFSVVPFLHGAPTIYTNSMEIGRQVISAGHKTGVFGKTDSMGAAFLFWGPNIVAAERDTWRKHRRVMSPAFNNETYALVWSESLRTYHDMISAEGWHTKQTIDLPSIQRYTFKYTLLIIASCGFGLPFSWSSPPSDSESETSMNIQDAIETITQTNLFAITVPKWTWSLPIPWIQRTRLAYDSMRTFMQKHVALRREDVRERLANEETDGWRKDVFNLLIRASEEGGKISLDDHDLVSVFIVDNEDRLIIDFGQIGNVFALMFAGHETTAHTLAAALGFLSIDQTVQDEVVAQIVEIVGDRDPTFEDYPKLDKVLAAFYEGVRMFPSGVFLIREAKEDTTITYPKTDPSGREENVVLPVAKGTHFIVDMVGVQYNPRYFSEPEVYRPSRWYRKTASADRDDKKTDLQDSEDFTAFSVGPRACIGRKFAATEAVCLLTLLLRDWRVEPLLEKGETAEEWRQRVMQATLLLTMGVKDVPVRFVKR</sequence>
<dbReference type="InterPro" id="IPR002401">
    <property type="entry name" value="Cyt_P450_E_grp-I"/>
</dbReference>
<dbReference type="OrthoDB" id="1470350at2759"/>
<keyword evidence="3 7" id="KW-0479">Metal-binding</keyword>
<comment type="cofactor">
    <cofactor evidence="7">
        <name>heme</name>
        <dbReference type="ChEBI" id="CHEBI:30413"/>
    </cofactor>
</comment>